<proteinExistence type="predicted"/>
<gene>
    <name evidence="2" type="ORF">HPO_06022</name>
</gene>
<feature type="compositionally biased region" description="Acidic residues" evidence="1">
    <location>
        <begin position="1"/>
        <end position="16"/>
    </location>
</feature>
<accession>A0A062VIV5</accession>
<dbReference type="EMBL" id="ARYM01000005">
    <property type="protein sequence ID" value="KCZ99470.1"/>
    <property type="molecule type" value="Genomic_DNA"/>
</dbReference>
<keyword evidence="3" id="KW-1185">Reference proteome</keyword>
<name>A0A062VIV5_9PROT</name>
<feature type="region of interest" description="Disordered" evidence="1">
    <location>
        <begin position="1"/>
        <end position="28"/>
    </location>
</feature>
<reference evidence="2 3" key="1">
    <citation type="journal article" date="2014" name="Antonie Van Leeuwenhoek">
        <title>Hyphomonas beringensis sp. nov. and Hyphomonas chukchiensis sp. nov., isolated from surface seawater of the Bering Sea and Chukchi Sea.</title>
        <authorList>
            <person name="Li C."/>
            <person name="Lai Q."/>
            <person name="Li G."/>
            <person name="Dong C."/>
            <person name="Wang J."/>
            <person name="Liao Y."/>
            <person name="Shao Z."/>
        </authorList>
    </citation>
    <scope>NUCLEOTIDE SEQUENCE [LARGE SCALE GENOMIC DNA]</scope>
    <source>
        <strain evidence="2 3">PS728</strain>
    </source>
</reference>
<dbReference type="Proteomes" id="UP000027100">
    <property type="component" value="Unassembled WGS sequence"/>
</dbReference>
<comment type="caution">
    <text evidence="2">The sequence shown here is derived from an EMBL/GenBank/DDBJ whole genome shotgun (WGS) entry which is preliminary data.</text>
</comment>
<evidence type="ECO:0000256" key="1">
    <source>
        <dbReference type="SAM" id="MobiDB-lite"/>
    </source>
</evidence>
<protein>
    <submittedName>
        <fullName evidence="2">Uncharacterized protein</fullName>
    </submittedName>
</protein>
<evidence type="ECO:0000313" key="3">
    <source>
        <dbReference type="Proteomes" id="UP000027100"/>
    </source>
</evidence>
<sequence>MKDPPAEWDEIDEAMDESFPASDPPGGY</sequence>
<evidence type="ECO:0000313" key="2">
    <source>
        <dbReference type="EMBL" id="KCZ99470.1"/>
    </source>
</evidence>
<dbReference type="AlphaFoldDB" id="A0A062VIV5"/>
<organism evidence="2 3">
    <name type="scientific">Hyphomonas polymorpha PS728</name>
    <dbReference type="NCBI Taxonomy" id="1280954"/>
    <lineage>
        <taxon>Bacteria</taxon>
        <taxon>Pseudomonadati</taxon>
        <taxon>Pseudomonadota</taxon>
        <taxon>Alphaproteobacteria</taxon>
        <taxon>Hyphomonadales</taxon>
        <taxon>Hyphomonadaceae</taxon>
        <taxon>Hyphomonas</taxon>
    </lineage>
</organism>